<keyword evidence="2" id="KW-0677">Repeat</keyword>
<sequence>MDIIYKGNKKRGRYSKKKEKKRDLLTNRAICLFQAGANYSSLKSKMSIQHFTSIVKSEIQPGMYTTTYITRQEDGHERQVTFIEQKPLDIPCNDSVKQEPGELLNVIQDTPLVQEELVDVKSEKNYVADKDKEGFSVQNNGQNNERERILVNGCYPCDHCWKTFASKTSLRIHQLTHKGLRFTCTKCWKSFSQKGQLKKHLQSHKGIRYPCKKCPKSFIEKRLLNRHLSSHAGIIYSCDQCFKQFARKDSLQRHVLVHKKSSELYEKKYHCDKCPRSFSQKGNIIRHLRSHDRVRYPCEQCSKSFSQKGDLTRHRQGVHEGLKFKCNRCSKYFLAKQTLQNHLLNNKCLGILQIKYTCIHCKKSYTRKERLKRHLQDIHNMNIVVLGIVR</sequence>
<protein>
    <submittedName>
        <fullName evidence="7">Zinc finger protein 586</fullName>
    </submittedName>
</protein>
<evidence type="ECO:0000256" key="3">
    <source>
        <dbReference type="ARBA" id="ARBA00022771"/>
    </source>
</evidence>
<dbReference type="GO" id="GO:0000977">
    <property type="term" value="F:RNA polymerase II transcription regulatory region sequence-specific DNA binding"/>
    <property type="evidence" value="ECO:0007669"/>
    <property type="project" value="TreeGrafter"/>
</dbReference>
<dbReference type="Gene3D" id="3.30.160.60">
    <property type="entry name" value="Classic Zinc Finger"/>
    <property type="match status" value="6"/>
</dbReference>
<dbReference type="FunFam" id="3.30.160.60:FF:000110">
    <property type="entry name" value="Zinc finger protein-like"/>
    <property type="match status" value="2"/>
</dbReference>
<keyword evidence="4" id="KW-0862">Zinc</keyword>
<evidence type="ECO:0000259" key="6">
    <source>
        <dbReference type="PROSITE" id="PS50157"/>
    </source>
</evidence>
<evidence type="ECO:0000256" key="4">
    <source>
        <dbReference type="ARBA" id="ARBA00022833"/>
    </source>
</evidence>
<dbReference type="Pfam" id="PF00096">
    <property type="entry name" value="zf-C2H2"/>
    <property type="match status" value="6"/>
</dbReference>
<evidence type="ECO:0000313" key="7">
    <source>
        <dbReference type="EMBL" id="CAG6737634.1"/>
    </source>
</evidence>
<feature type="domain" description="C2H2-type" evidence="6">
    <location>
        <begin position="182"/>
        <end position="209"/>
    </location>
</feature>
<reference evidence="7" key="1">
    <citation type="submission" date="2021-05" db="EMBL/GenBank/DDBJ databases">
        <authorList>
            <person name="Alioto T."/>
            <person name="Alioto T."/>
            <person name="Gomez Garrido J."/>
        </authorList>
    </citation>
    <scope>NUCLEOTIDE SEQUENCE</scope>
</reference>
<keyword evidence="1" id="KW-0479">Metal-binding</keyword>
<proteinExistence type="predicted"/>
<dbReference type="SMART" id="SM00355">
    <property type="entry name" value="ZnF_C2H2"/>
    <property type="match status" value="8"/>
</dbReference>
<feature type="domain" description="C2H2-type" evidence="6">
    <location>
        <begin position="356"/>
        <end position="379"/>
    </location>
</feature>
<feature type="domain" description="C2H2-type" evidence="6">
    <location>
        <begin position="209"/>
        <end position="233"/>
    </location>
</feature>
<dbReference type="GO" id="GO:0008270">
    <property type="term" value="F:zinc ion binding"/>
    <property type="evidence" value="ECO:0007669"/>
    <property type="project" value="UniProtKB-KW"/>
</dbReference>
<dbReference type="GO" id="GO:0000981">
    <property type="term" value="F:DNA-binding transcription factor activity, RNA polymerase II-specific"/>
    <property type="evidence" value="ECO:0007669"/>
    <property type="project" value="TreeGrafter"/>
</dbReference>
<feature type="domain" description="C2H2-type" evidence="6">
    <location>
        <begin position="296"/>
        <end position="324"/>
    </location>
</feature>
<organism evidence="7">
    <name type="scientific">Cacopsylla melanoneura</name>
    <dbReference type="NCBI Taxonomy" id="428564"/>
    <lineage>
        <taxon>Eukaryota</taxon>
        <taxon>Metazoa</taxon>
        <taxon>Ecdysozoa</taxon>
        <taxon>Arthropoda</taxon>
        <taxon>Hexapoda</taxon>
        <taxon>Insecta</taxon>
        <taxon>Pterygota</taxon>
        <taxon>Neoptera</taxon>
        <taxon>Paraneoptera</taxon>
        <taxon>Hemiptera</taxon>
        <taxon>Sternorrhyncha</taxon>
        <taxon>Psylloidea</taxon>
        <taxon>Psyllidae</taxon>
        <taxon>Psyllinae</taxon>
        <taxon>Cacopsylla</taxon>
    </lineage>
</organism>
<dbReference type="FunFam" id="3.30.160.60:FF:000100">
    <property type="entry name" value="Zinc finger 45-like"/>
    <property type="match status" value="2"/>
</dbReference>
<accession>A0A8D8YZB6</accession>
<feature type="domain" description="C2H2-type" evidence="6">
    <location>
        <begin position="324"/>
        <end position="342"/>
    </location>
</feature>
<feature type="domain" description="C2H2-type" evidence="6">
    <location>
        <begin position="236"/>
        <end position="263"/>
    </location>
</feature>
<dbReference type="InterPro" id="IPR013087">
    <property type="entry name" value="Znf_C2H2_type"/>
</dbReference>
<dbReference type="PROSITE" id="PS50157">
    <property type="entry name" value="ZINC_FINGER_C2H2_2"/>
    <property type="match status" value="8"/>
</dbReference>
<feature type="domain" description="C2H2-type" evidence="6">
    <location>
        <begin position="269"/>
        <end position="296"/>
    </location>
</feature>
<dbReference type="PROSITE" id="PS00028">
    <property type="entry name" value="ZINC_FINGER_C2H2_1"/>
    <property type="match status" value="7"/>
</dbReference>
<evidence type="ECO:0000256" key="2">
    <source>
        <dbReference type="ARBA" id="ARBA00022737"/>
    </source>
</evidence>
<feature type="domain" description="C2H2-type" evidence="6">
    <location>
        <begin position="155"/>
        <end position="182"/>
    </location>
</feature>
<dbReference type="PANTHER" id="PTHR24409">
    <property type="entry name" value="ZINC FINGER PROTEIN 142"/>
    <property type="match status" value="1"/>
</dbReference>
<name>A0A8D8YZB6_9HEMI</name>
<evidence type="ECO:0000256" key="1">
    <source>
        <dbReference type="ARBA" id="ARBA00022723"/>
    </source>
</evidence>
<evidence type="ECO:0000256" key="5">
    <source>
        <dbReference type="PROSITE-ProRule" id="PRU00042"/>
    </source>
</evidence>
<dbReference type="AlphaFoldDB" id="A0A8D8YZB6"/>
<keyword evidence="3 5" id="KW-0863">Zinc-finger</keyword>
<dbReference type="GO" id="GO:0005634">
    <property type="term" value="C:nucleus"/>
    <property type="evidence" value="ECO:0007669"/>
    <property type="project" value="TreeGrafter"/>
</dbReference>
<dbReference type="EMBL" id="HBUF01404069">
    <property type="protein sequence ID" value="CAG6737634.1"/>
    <property type="molecule type" value="Transcribed_RNA"/>
</dbReference>
<dbReference type="SUPFAM" id="SSF57667">
    <property type="entry name" value="beta-beta-alpha zinc fingers"/>
    <property type="match status" value="5"/>
</dbReference>
<dbReference type="PANTHER" id="PTHR24409:SF295">
    <property type="entry name" value="AZ2-RELATED"/>
    <property type="match status" value="1"/>
</dbReference>
<dbReference type="InterPro" id="IPR036236">
    <property type="entry name" value="Znf_C2H2_sf"/>
</dbReference>